<feature type="transmembrane region" description="Helical" evidence="17">
    <location>
        <begin position="113"/>
        <end position="132"/>
    </location>
</feature>
<evidence type="ECO:0000256" key="2">
    <source>
        <dbReference type="ARBA" id="ARBA00004434"/>
    </source>
</evidence>
<reference evidence="19" key="1">
    <citation type="journal article" date="2002" name="Science">
        <title>The draft genome of Ciona intestinalis: insights into chordate and vertebrate origins.</title>
        <authorList>
            <person name="Dehal P."/>
            <person name="Satou Y."/>
            <person name="Campbell R.K."/>
            <person name="Chapman J."/>
            <person name="Degnan B."/>
            <person name="De Tomaso A."/>
            <person name="Davidson B."/>
            <person name="Di Gregorio A."/>
            <person name="Gelpke M."/>
            <person name="Goodstein D.M."/>
            <person name="Harafuji N."/>
            <person name="Hastings K.E."/>
            <person name="Ho I."/>
            <person name="Hotta K."/>
            <person name="Huang W."/>
            <person name="Kawashima T."/>
            <person name="Lemaire P."/>
            <person name="Martinez D."/>
            <person name="Meinertzhagen I.A."/>
            <person name="Necula S."/>
            <person name="Nonaka M."/>
            <person name="Putnam N."/>
            <person name="Rash S."/>
            <person name="Saiga H."/>
            <person name="Satake M."/>
            <person name="Terry A."/>
            <person name="Yamada L."/>
            <person name="Wang H.G."/>
            <person name="Awazu S."/>
            <person name="Azumi K."/>
            <person name="Boore J."/>
            <person name="Branno M."/>
            <person name="Chin-Bow S."/>
            <person name="DeSantis R."/>
            <person name="Doyle S."/>
            <person name="Francino P."/>
            <person name="Keys D.N."/>
            <person name="Haga S."/>
            <person name="Hayashi H."/>
            <person name="Hino K."/>
            <person name="Imai K.S."/>
            <person name="Inaba K."/>
            <person name="Kano S."/>
            <person name="Kobayashi K."/>
            <person name="Kobayashi M."/>
            <person name="Lee B.I."/>
            <person name="Makabe K.W."/>
            <person name="Manohar C."/>
            <person name="Matassi G."/>
            <person name="Medina M."/>
            <person name="Mochizuki Y."/>
            <person name="Mount S."/>
            <person name="Morishita T."/>
            <person name="Miura S."/>
            <person name="Nakayama A."/>
            <person name="Nishizaka S."/>
            <person name="Nomoto H."/>
            <person name="Ohta F."/>
            <person name="Oishi K."/>
            <person name="Rigoutsos I."/>
            <person name="Sano M."/>
            <person name="Sasaki A."/>
            <person name="Sasakura Y."/>
            <person name="Shoguchi E."/>
            <person name="Shin-i T."/>
            <person name="Spagnuolo A."/>
            <person name="Stainier D."/>
            <person name="Suzuki M.M."/>
            <person name="Tassy O."/>
            <person name="Takatori N."/>
            <person name="Tokuoka M."/>
            <person name="Yagi K."/>
            <person name="Yoshizaki F."/>
            <person name="Wada S."/>
            <person name="Zhang C."/>
            <person name="Hyatt P.D."/>
            <person name="Larimer F."/>
            <person name="Detter C."/>
            <person name="Doggett N."/>
            <person name="Glavina T."/>
            <person name="Hawkins T."/>
            <person name="Richardson P."/>
            <person name="Lucas S."/>
            <person name="Kohara Y."/>
            <person name="Levine M."/>
            <person name="Satoh N."/>
            <person name="Rokhsar D.S."/>
        </authorList>
    </citation>
    <scope>NUCLEOTIDE SEQUENCE [LARGE SCALE GENOMIC DNA]</scope>
</reference>
<dbReference type="Pfam" id="PF09782">
    <property type="entry name" value="NDUF_B6"/>
    <property type="match status" value="1"/>
</dbReference>
<dbReference type="GO" id="GO:0005743">
    <property type="term" value="C:mitochondrial inner membrane"/>
    <property type="evidence" value="ECO:0007669"/>
    <property type="project" value="UniProtKB-SubCell"/>
</dbReference>
<dbReference type="OMA" id="WGRFLKF"/>
<evidence type="ECO:0000256" key="10">
    <source>
        <dbReference type="ARBA" id="ARBA00022982"/>
    </source>
</evidence>
<sequence>MSEADKAKVIYKDFDRIVKARTSGGQVSALDEQRLRDYQIRRLRRLWLKDQILTAREPLLPPAKLTRIEKFQAAEDKFWGRFLKFRTLTPYLYLGSNFKEIPLLMLYKLQRSIRTYLFVFIPGTLIPLYFLMNMDSKIPNSSIQEKPRVYPGEKTFKARLEDVKIDPSTGQFQLPDAK</sequence>
<name>F6TUG7_CIOIN</name>
<dbReference type="GO" id="GO:0045271">
    <property type="term" value="C:respiratory chain complex I"/>
    <property type="evidence" value="ECO:0000318"/>
    <property type="project" value="GO_Central"/>
</dbReference>
<keyword evidence="13" id="KW-0496">Mitochondrion</keyword>
<evidence type="ECO:0000256" key="13">
    <source>
        <dbReference type="ARBA" id="ARBA00023128"/>
    </source>
</evidence>
<evidence type="ECO:0000256" key="3">
    <source>
        <dbReference type="ARBA" id="ARBA00007771"/>
    </source>
</evidence>
<dbReference type="AlphaFoldDB" id="F6TUG7"/>
<comment type="function">
    <text evidence="1">Accessory subunit of the mitochondrial membrane respiratory chain NADH dehydrogenase (Complex I), that is believed not to be involved in catalysis. Complex I functions in the transfer of electrons from NADH to the respiratory chain. The immediate electron acceptor for the enzyme is believed to be ubiquinone.</text>
</comment>
<evidence type="ECO:0000256" key="4">
    <source>
        <dbReference type="ARBA" id="ARBA00011533"/>
    </source>
</evidence>
<evidence type="ECO:0000256" key="12">
    <source>
        <dbReference type="ARBA" id="ARBA00022990"/>
    </source>
</evidence>
<dbReference type="InParanoid" id="F6TUG7"/>
<keyword evidence="12" id="KW-0007">Acetylation</keyword>
<dbReference type="OrthoDB" id="5824032at2759"/>
<dbReference type="Ensembl" id="ENSCINT00000023125.2">
    <property type="protein sequence ID" value="ENSCINP00000022879.2"/>
    <property type="gene ID" value="ENSCING00000012183.2"/>
</dbReference>
<keyword evidence="10" id="KW-0249">Electron transport</keyword>
<evidence type="ECO:0000256" key="9">
    <source>
        <dbReference type="ARBA" id="ARBA00022792"/>
    </source>
</evidence>
<evidence type="ECO:0000313" key="19">
    <source>
        <dbReference type="Proteomes" id="UP000008144"/>
    </source>
</evidence>
<gene>
    <name evidence="18" type="primary">LOC100178719</name>
</gene>
<keyword evidence="19" id="KW-1185">Reference proteome</keyword>
<dbReference type="Proteomes" id="UP000008144">
    <property type="component" value="Chromosome 5"/>
</dbReference>
<dbReference type="EMBL" id="EAAA01002180">
    <property type="status" value="NOT_ANNOTATED_CDS"/>
    <property type="molecule type" value="Genomic_DNA"/>
</dbReference>
<accession>F6TUG7</accession>
<keyword evidence="6" id="KW-0813">Transport</keyword>
<evidence type="ECO:0000313" key="18">
    <source>
        <dbReference type="Ensembl" id="ENSCINP00000022879.2"/>
    </source>
</evidence>
<reference evidence="18" key="4">
    <citation type="submission" date="2025-09" db="UniProtKB">
        <authorList>
            <consortium name="Ensembl"/>
        </authorList>
    </citation>
    <scope>IDENTIFICATION</scope>
</reference>
<dbReference type="HOGENOM" id="CLU_1524607_0_0_1"/>
<organism evidence="18 19">
    <name type="scientific">Ciona intestinalis</name>
    <name type="common">Transparent sea squirt</name>
    <name type="synonym">Ascidia intestinalis</name>
    <dbReference type="NCBI Taxonomy" id="7719"/>
    <lineage>
        <taxon>Eukaryota</taxon>
        <taxon>Metazoa</taxon>
        <taxon>Chordata</taxon>
        <taxon>Tunicata</taxon>
        <taxon>Ascidiacea</taxon>
        <taxon>Phlebobranchia</taxon>
        <taxon>Cionidae</taxon>
        <taxon>Ciona</taxon>
    </lineage>
</organism>
<dbReference type="KEGG" id="cin:100178719"/>
<evidence type="ECO:0000256" key="6">
    <source>
        <dbReference type="ARBA" id="ARBA00022448"/>
    </source>
</evidence>
<evidence type="ECO:0000256" key="16">
    <source>
        <dbReference type="ARBA" id="ARBA00030214"/>
    </source>
</evidence>
<evidence type="ECO:0000256" key="11">
    <source>
        <dbReference type="ARBA" id="ARBA00022989"/>
    </source>
</evidence>
<evidence type="ECO:0000256" key="14">
    <source>
        <dbReference type="ARBA" id="ARBA00023136"/>
    </source>
</evidence>
<evidence type="ECO:0000256" key="17">
    <source>
        <dbReference type="SAM" id="Phobius"/>
    </source>
</evidence>
<evidence type="ECO:0000256" key="7">
    <source>
        <dbReference type="ARBA" id="ARBA00022660"/>
    </source>
</evidence>
<reference evidence="18" key="3">
    <citation type="submission" date="2025-08" db="UniProtKB">
        <authorList>
            <consortium name="Ensembl"/>
        </authorList>
    </citation>
    <scope>IDENTIFICATION</scope>
</reference>
<proteinExistence type="inferred from homology"/>
<dbReference type="FunCoup" id="F6TUG7">
    <property type="interactions" value="123"/>
</dbReference>
<dbReference type="STRING" id="7719.ENSCINP00000022879"/>
<dbReference type="PANTHER" id="PTHR15083">
    <property type="entry name" value="NADH DEHYDROGENASE [UBIQUINONE] 1 BETA SUBCOMPLEX SUBUNIT 6"/>
    <property type="match status" value="1"/>
</dbReference>
<keyword evidence="9" id="KW-0999">Mitochondrion inner membrane</keyword>
<comment type="similarity">
    <text evidence="3">Belongs to the complex I NDUFB6 subunit family.</text>
</comment>
<keyword evidence="8 17" id="KW-0812">Transmembrane</keyword>
<dbReference type="GeneTree" id="ENSGT00390000007535"/>
<evidence type="ECO:0000256" key="8">
    <source>
        <dbReference type="ARBA" id="ARBA00022692"/>
    </source>
</evidence>
<evidence type="ECO:0000256" key="15">
    <source>
        <dbReference type="ARBA" id="ARBA00029949"/>
    </source>
</evidence>
<dbReference type="GeneID" id="100178719"/>
<comment type="subunit">
    <text evidence="4">Complex I is composed of 45 different subunits.</text>
</comment>
<evidence type="ECO:0000256" key="5">
    <source>
        <dbReference type="ARBA" id="ARBA00018675"/>
    </source>
</evidence>
<reference evidence="18" key="2">
    <citation type="journal article" date="2008" name="Genome Biol.">
        <title>Improved genome assembly and evidence-based global gene model set for the chordate Ciona intestinalis: new insight into intron and operon populations.</title>
        <authorList>
            <person name="Satou Y."/>
            <person name="Mineta K."/>
            <person name="Ogasawara M."/>
            <person name="Sasakura Y."/>
            <person name="Shoguchi E."/>
            <person name="Ueno K."/>
            <person name="Yamada L."/>
            <person name="Matsumoto J."/>
            <person name="Wasserscheid J."/>
            <person name="Dewar K."/>
            <person name="Wiley G.B."/>
            <person name="Macmil S.L."/>
            <person name="Roe B.A."/>
            <person name="Zeller R.W."/>
            <person name="Hastings K.E."/>
            <person name="Lemaire P."/>
            <person name="Lindquist E."/>
            <person name="Endo T."/>
            <person name="Hotta K."/>
            <person name="Inaba K."/>
        </authorList>
    </citation>
    <scope>NUCLEOTIDE SEQUENCE [LARGE SCALE GENOMIC DNA]</scope>
    <source>
        <strain evidence="18">wild type</strain>
    </source>
</reference>
<keyword evidence="14 17" id="KW-0472">Membrane</keyword>
<dbReference type="RefSeq" id="XP_002127974.1">
    <property type="nucleotide sequence ID" value="XM_002127938.3"/>
</dbReference>
<dbReference type="PANTHER" id="PTHR15083:SF0">
    <property type="entry name" value="NADH DEHYDROGENASE [UBIQUINONE] 1 BETA SUBCOMPLEX SUBUNIT 6"/>
    <property type="match status" value="1"/>
</dbReference>
<dbReference type="GO" id="GO:0006120">
    <property type="term" value="P:mitochondrial electron transport, NADH to ubiquinone"/>
    <property type="evidence" value="ECO:0007669"/>
    <property type="project" value="InterPro"/>
</dbReference>
<protein>
    <recommendedName>
        <fullName evidence="5">NADH dehydrogenase [ubiquinone] 1 beta subcomplex subunit 6</fullName>
    </recommendedName>
    <alternativeName>
        <fullName evidence="16">Complex I-B17</fullName>
    </alternativeName>
    <alternativeName>
        <fullName evidence="15">NADH-ubiquinone oxidoreductase B17 subunit</fullName>
    </alternativeName>
</protein>
<accession>A0A1W2WBA6</accession>
<dbReference type="GO" id="GO:0042775">
    <property type="term" value="P:mitochondrial ATP synthesis coupled electron transport"/>
    <property type="evidence" value="ECO:0000318"/>
    <property type="project" value="GO_Central"/>
</dbReference>
<comment type="subcellular location">
    <subcellularLocation>
        <location evidence="2">Mitochondrion inner membrane</location>
        <topology evidence="2">Single-pass membrane protein</topology>
    </subcellularLocation>
</comment>
<keyword evidence="7" id="KW-0679">Respiratory chain</keyword>
<keyword evidence="11 17" id="KW-1133">Transmembrane helix</keyword>
<evidence type="ECO:0000256" key="1">
    <source>
        <dbReference type="ARBA" id="ARBA00003195"/>
    </source>
</evidence>
<dbReference type="InterPro" id="IPR019174">
    <property type="entry name" value="NADH_DH_b-subcmplx_su6"/>
</dbReference>